<feature type="coiled-coil region" evidence="1">
    <location>
        <begin position="92"/>
        <end position="119"/>
    </location>
</feature>
<organism evidence="2 3">
    <name type="scientific">Amycolatopsis thermoflava</name>
    <dbReference type="NCBI Taxonomy" id="84480"/>
    <lineage>
        <taxon>Bacteria</taxon>
        <taxon>Bacillati</taxon>
        <taxon>Actinomycetota</taxon>
        <taxon>Actinomycetes</taxon>
        <taxon>Pseudonocardiales</taxon>
        <taxon>Pseudonocardiaceae</taxon>
        <taxon>Amycolatopsis</taxon>
        <taxon>Amycolatopsis methanolica group</taxon>
    </lineage>
</organism>
<comment type="caution">
    <text evidence="2">The sequence shown here is derived from an EMBL/GenBank/DDBJ whole genome shotgun (WGS) entry which is preliminary data.</text>
</comment>
<dbReference type="Proteomes" id="UP000274843">
    <property type="component" value="Unassembled WGS sequence"/>
</dbReference>
<dbReference type="AlphaFoldDB" id="A0A3N2G6U3"/>
<dbReference type="EMBL" id="RKHY01000002">
    <property type="protein sequence ID" value="ROS32183.1"/>
    <property type="molecule type" value="Genomic_DNA"/>
</dbReference>
<reference evidence="2 3" key="1">
    <citation type="submission" date="2018-11" db="EMBL/GenBank/DDBJ databases">
        <title>Sequencing the genomes of 1000 actinobacteria strains.</title>
        <authorList>
            <person name="Klenk H.-P."/>
        </authorList>
    </citation>
    <scope>NUCLEOTIDE SEQUENCE [LARGE SCALE GENOMIC DNA]</scope>
    <source>
        <strain evidence="2 3">DSM 44348</strain>
    </source>
</reference>
<evidence type="ECO:0008006" key="4">
    <source>
        <dbReference type="Google" id="ProtNLM"/>
    </source>
</evidence>
<dbReference type="RefSeq" id="WP_148085778.1">
    <property type="nucleotide sequence ID" value="NZ_RKHY01000002.1"/>
</dbReference>
<name>A0A3N2G6U3_9PSEU</name>
<dbReference type="InterPro" id="IPR011335">
    <property type="entry name" value="Restrct_endonuc-II-like"/>
</dbReference>
<gene>
    <name evidence="2" type="ORF">EDD35_7942</name>
</gene>
<evidence type="ECO:0000313" key="2">
    <source>
        <dbReference type="EMBL" id="ROS32183.1"/>
    </source>
</evidence>
<protein>
    <recommendedName>
        <fullName evidence="4">Restriction endonuclease type IV Mrr domain-containing protein</fullName>
    </recommendedName>
</protein>
<dbReference type="GeneID" id="301849273"/>
<proteinExistence type="predicted"/>
<evidence type="ECO:0000313" key="3">
    <source>
        <dbReference type="Proteomes" id="UP000274843"/>
    </source>
</evidence>
<keyword evidence="3" id="KW-1185">Reference proteome</keyword>
<evidence type="ECO:0000256" key="1">
    <source>
        <dbReference type="SAM" id="Coils"/>
    </source>
</evidence>
<sequence length="306" mass="35925">MSKRISTAAYQALRNALPVIVWYKRSFKQYLHAALRDHLELLHGINFDSSKREVSDELVERLIRNENAYQDVTLRLMLEIANLNKFPELERHEDSDQLIQKARAAVDELREQTAGHEQLIVERERIAAERAAYTQQAELQRRFADELDELKQDFYRLTAMNDQRQQRGREFEEFLHRLFNIFDLEPRLSYVVRWEQIDGAFSFDTDDYILEAKWTSSPIEVKEATHFADKVREKGKNALGLLISMGGFSAGTIEKYSRRTPFMTMDATDIICVLDQRARLDDLLRRKKRHANETGECYFPAGKLFE</sequence>
<dbReference type="SUPFAM" id="SSF52980">
    <property type="entry name" value="Restriction endonuclease-like"/>
    <property type="match status" value="1"/>
</dbReference>
<keyword evidence="1" id="KW-0175">Coiled coil</keyword>
<accession>A0A3N2G6U3</accession>